<reference evidence="2 3" key="1">
    <citation type="journal article" date="2021" name="Elife">
        <title>Chloroplast acquisition without the gene transfer in kleptoplastic sea slugs, Plakobranchus ocellatus.</title>
        <authorList>
            <person name="Maeda T."/>
            <person name="Takahashi S."/>
            <person name="Yoshida T."/>
            <person name="Shimamura S."/>
            <person name="Takaki Y."/>
            <person name="Nagai Y."/>
            <person name="Toyoda A."/>
            <person name="Suzuki Y."/>
            <person name="Arimoto A."/>
            <person name="Ishii H."/>
            <person name="Satoh N."/>
            <person name="Nishiyama T."/>
            <person name="Hasebe M."/>
            <person name="Maruyama T."/>
            <person name="Minagawa J."/>
            <person name="Obokata J."/>
            <person name="Shigenobu S."/>
        </authorList>
    </citation>
    <scope>NUCLEOTIDE SEQUENCE [LARGE SCALE GENOMIC DNA]</scope>
</reference>
<feature type="compositionally biased region" description="Basic and acidic residues" evidence="1">
    <location>
        <begin position="697"/>
        <end position="706"/>
    </location>
</feature>
<dbReference type="AlphaFoldDB" id="A0AAV4I157"/>
<feature type="compositionally biased region" description="Basic and acidic residues" evidence="1">
    <location>
        <begin position="322"/>
        <end position="345"/>
    </location>
</feature>
<feature type="compositionally biased region" description="Polar residues" evidence="1">
    <location>
        <begin position="194"/>
        <end position="203"/>
    </location>
</feature>
<feature type="compositionally biased region" description="Polar residues" evidence="1">
    <location>
        <begin position="67"/>
        <end position="77"/>
    </location>
</feature>
<dbReference type="Proteomes" id="UP000762676">
    <property type="component" value="Unassembled WGS sequence"/>
</dbReference>
<proteinExistence type="predicted"/>
<feature type="compositionally biased region" description="Polar residues" evidence="1">
    <location>
        <begin position="613"/>
        <end position="623"/>
    </location>
</feature>
<organism evidence="2 3">
    <name type="scientific">Elysia marginata</name>
    <dbReference type="NCBI Taxonomy" id="1093978"/>
    <lineage>
        <taxon>Eukaryota</taxon>
        <taxon>Metazoa</taxon>
        <taxon>Spiralia</taxon>
        <taxon>Lophotrochozoa</taxon>
        <taxon>Mollusca</taxon>
        <taxon>Gastropoda</taxon>
        <taxon>Heterobranchia</taxon>
        <taxon>Euthyneura</taxon>
        <taxon>Panpulmonata</taxon>
        <taxon>Sacoglossa</taxon>
        <taxon>Placobranchoidea</taxon>
        <taxon>Plakobranchidae</taxon>
        <taxon>Elysia</taxon>
    </lineage>
</organism>
<feature type="compositionally biased region" description="Basic and acidic residues" evidence="1">
    <location>
        <begin position="715"/>
        <end position="736"/>
    </location>
</feature>
<name>A0AAV4I157_9GAST</name>
<feature type="region of interest" description="Disordered" evidence="1">
    <location>
        <begin position="413"/>
        <end position="481"/>
    </location>
</feature>
<feature type="compositionally biased region" description="Polar residues" evidence="1">
    <location>
        <begin position="414"/>
        <end position="462"/>
    </location>
</feature>
<feature type="compositionally biased region" description="Basic and acidic residues" evidence="1">
    <location>
        <begin position="465"/>
        <end position="479"/>
    </location>
</feature>
<feature type="region of interest" description="Disordered" evidence="1">
    <location>
        <begin position="612"/>
        <end position="646"/>
    </location>
</feature>
<feature type="region of interest" description="Disordered" evidence="1">
    <location>
        <begin position="1"/>
        <end position="79"/>
    </location>
</feature>
<sequence length="1072" mass="118784">MPAARGRKRKGAKAKNEGVATTKKPCLPEDSETHPIENCSSELSQDDQDQEEKAATGPVDPYKKCLTETTEGNSKTTKVLDGIAVDNENLEEPKNKKISKATLEDHSLETKSKELKGLETCVEETRGDQGSSQEKFLNKEDEDGENPLEMMKNVPQSEALALDIHSENLYDIAHYGDSGHAGVFRPAFLSASQPVTSSRNSNSLHDKLSKRFKPPPRKNDLCKLSKQHALSPKQERPVSAKEIETESEIEASLGLGSTDLTTIIFKRQRENLKTNVSEFENAKDQGNLEIDEMAKNDERKEMSGRQDRNNSSKVGNTSLQHNAREKEEHDCAKPFKGDQSHRLENQHQPNLNTLHKNKAFEKSLTEVHVDYEESKYDESHAVNISLQPNHGNQSMELCGGLLGAACVKNKEKQLSPSSSDIESAHTSGSGPQKSLMSTQGFVADPSNSAITDSSESIKSSGDNIGDNKNKTGGHTDRPARNKFGVEMFGPLKPTNTVENMNHLSFSPLLEITDRSSTNQKPASPVAKLTRQTEPLELDNTDGDKPTVRVMESNRKLLGQTEEMCDTECGKQALQDLENPKLLGQVESTVIPESNCHEPAVPLTENPKLHRQADSTVNTNPASRKTSHLLLEPSHMTATKSDQEKGEKNLQHLKTNKIDSSVSDVHIGVSNSNKTSPSGALSSLYQNEAITNVAKKQKPLEESKKVEACGTPSEPVYDRDPTTKKTEGIDDQKDQKLDNTLNKTVPKDCFLSDSNVSEQNRKLEEDPSTLYNNAIIKADKIKDPSDSSFKFNNQPALEKKPFNCVSPEYRLVTDSSISNIFNSVPQPQIDVSCTESSDSRDTKDMVQTAMDTETLCQGRNINIAKQIQSPIVHNSLNQTSKSKENNQAYLNTNTMTADEILDIISEPTLSLTDNVRSGEIRFTTKTQSYTISKKTEDVNNESERNPSSLEDPLTTMLLDDIQSSMTEMGFGDLDTQTFLLDENEDRDRETNQEELDRFENEFQKNQEAAAQQANVQRTEGASIVKAIMGDLMSMNRQLLKMKKEMDIVTRSLGRIGKQEDTLKTKGGRSVGGW</sequence>
<comment type="caution">
    <text evidence="2">The sequence shown here is derived from an EMBL/GenBank/DDBJ whole genome shotgun (WGS) entry which is preliminary data.</text>
</comment>
<feature type="compositionally biased region" description="Polar residues" evidence="1">
    <location>
        <begin position="311"/>
        <end position="321"/>
    </location>
</feature>
<feature type="compositionally biased region" description="Basic residues" evidence="1">
    <location>
        <begin position="1"/>
        <end position="13"/>
    </location>
</feature>
<evidence type="ECO:0000313" key="2">
    <source>
        <dbReference type="EMBL" id="GFS03780.1"/>
    </source>
</evidence>
<feature type="region of interest" description="Disordered" evidence="1">
    <location>
        <begin position="695"/>
        <end position="739"/>
    </location>
</feature>
<feature type="region of interest" description="Disordered" evidence="1">
    <location>
        <begin position="194"/>
        <end position="244"/>
    </location>
</feature>
<feature type="compositionally biased region" description="Basic and acidic residues" evidence="1">
    <location>
        <begin position="233"/>
        <end position="244"/>
    </location>
</feature>
<protein>
    <submittedName>
        <fullName evidence="2">Uncharacterized protein</fullName>
    </submittedName>
</protein>
<gene>
    <name evidence="2" type="ORF">ElyMa_001158100</name>
</gene>
<evidence type="ECO:0000256" key="1">
    <source>
        <dbReference type="SAM" id="MobiDB-lite"/>
    </source>
</evidence>
<evidence type="ECO:0000313" key="3">
    <source>
        <dbReference type="Proteomes" id="UP000762676"/>
    </source>
</evidence>
<feature type="region of interest" description="Disordered" evidence="1">
    <location>
        <begin position="122"/>
        <end position="149"/>
    </location>
</feature>
<feature type="region of interest" description="Disordered" evidence="1">
    <location>
        <begin position="298"/>
        <end position="355"/>
    </location>
</feature>
<accession>A0AAV4I157</accession>
<dbReference type="EMBL" id="BMAT01002291">
    <property type="protein sequence ID" value="GFS03780.1"/>
    <property type="molecule type" value="Genomic_DNA"/>
</dbReference>
<keyword evidence="3" id="KW-1185">Reference proteome</keyword>
<feature type="compositionally biased region" description="Basic and acidic residues" evidence="1">
    <location>
        <begin position="298"/>
        <end position="310"/>
    </location>
</feature>